<keyword evidence="4" id="KW-1185">Reference proteome</keyword>
<dbReference type="Proteomes" id="UP000280346">
    <property type="component" value="Unassembled WGS sequence"/>
</dbReference>
<dbReference type="Gene3D" id="2.60.40.10">
    <property type="entry name" value="Immunoglobulins"/>
    <property type="match status" value="1"/>
</dbReference>
<evidence type="ECO:0000313" key="3">
    <source>
        <dbReference type="EMBL" id="RUQ65103.1"/>
    </source>
</evidence>
<feature type="compositionally biased region" description="Gly residues" evidence="1">
    <location>
        <begin position="340"/>
        <end position="353"/>
    </location>
</feature>
<evidence type="ECO:0000259" key="2">
    <source>
        <dbReference type="PROSITE" id="PS50853"/>
    </source>
</evidence>
<dbReference type="InterPro" id="IPR055385">
    <property type="entry name" value="GpJ_HDII-ins2"/>
</dbReference>
<dbReference type="CDD" id="cd00063">
    <property type="entry name" value="FN3"/>
    <property type="match status" value="1"/>
</dbReference>
<evidence type="ECO:0000256" key="1">
    <source>
        <dbReference type="SAM" id="MobiDB-lite"/>
    </source>
</evidence>
<sequence length="1673" mass="177527">MLRTVHLHGSLGRSFGRSFTLNADSVVEVVRLLEANFPGRFGKAIEAGAFKLVRGDRAKGLALGESMLTFKLGAADLHITPVAAGAGGKGKGGVKAVIGVAIMAIAIIAAPVTGGTSLGGLVAVSASGTVTGLTAYGSIAMMGLSMALSGISQIIAPQPGVSGSLESADKQQSFLFNGAVNSVEQGGPVPLIYGRMRVGSVVGSAGLTVEQVLPPPTDNSASNASGPIVGLIAPTPLGGMSPVFTIQPSTTEATHLSFGITSDGGQLYQADGVTAIKPNDLIEVARGVQYRFKLAESLGGSSNGGFTVSNARITNNTVELLGRTITGIVMVAASGDGGYSGGGDSGHGDGSGEGARRGAPADTGWMVAEGRGGGGKGGGEGGGTGAVEDPNTLQSKSTARVLDILGEGEIVGLVDGGKSIFLNDTPLIAQDGSENFKGVTWAQRFGLPVQPHIDGFAAAETAIGVGIEVTADAPVTRTITDPDADAARIIIRLPALTEQDPKTGDLHGSRVDIVIAVRAQGGGWSDKVTDGIVGKTTSPYERAYYVPLPAGGAPWDIRVTRRTADSDKATVQNQTYFQTCIVLTEGKFIHPDTATIALTVDAERFGSQIPARAYDVKGLKVPVPANYDPVKRTYSGFWDGTFKEEWSDNPVWCLVDLLTQRRYGLGKYLDLSQINLGTLYTIARYCDQPVPAGYKDPQGNPVTEPRYSFNAVINTREDAYKVIQAFASTVRGLVYWSSGQIYLRADMPRDVKKIVAPANVIDGTFTYSGTALKARHSVVKVQWNDPNDTYKAAIERVEDPALIRKYGYNETSFTAYGCTSRSQARRMGRWLLYTEDRETESVTYECAFDQADVSPGDLIAIVDPSYVGGDANDVSSGRYGGRVMGATASVVTLDAPVQLNPGRRYTLTVVIDGALVERDVVNVDGLYPTLTVNPPFDAPPLANAMWALTGSDVAPRPFNVEAVRERSPGRFEVTGLFHDATKFAAIEDGLFIDPPSFQLVGSALPAPENLTAQETTYWVNGLPQSRITVSWTPSPLPEVMGYIARVLTPGGQWQDWQVQSRMGFDIEPAAEGRYLIRVQAASRDGRQSAPAELSIAARGKGTPPGKPTGLRAVGGIRQITLDWSNPGDSDLDHVEVHVSETEDIAAATYVGEAKGTHFVHAGLGGLEHRWYWVRAVDIAGNVGDFNANLGTDAETELVSVNDVGRELYEMFYADLPKRIPAIDFSFLDEQVENVIGDGPLGHALLETVRQGYDRFEEIRTERGVSDARFAAVDTQITELVTDTEATASQLTVVGSEFNANKALVLDRLTTLANADSAMAERVQLVDARVAGNSASILTETRARVDAVQSVATQSQLLRTDFENNKAGVASEIKVVSDAASATARTVNTLVSRVGDNEGAIASEARTRADQDGALSWRIDQQRSYTDGAIAGYDSQIKTWVNNSSSVASSIQTLQSTVGQHNTSIQQYASVVDGLKGRWGVSIDNNGHVVGIALVNDGVYRNAFIVSADNFLVSKPGFNSEVPFAVSNVYGQPRVTITRAMIGDALIDNAAIQVAAIDRANIRDLTVNGQKIEDFSCSNMNASSGVFEARVGLVTTGKRVLITATRGWKIDTVVGYGGGENASERYERTWSSVSVSVIETPGAGYHEWVTANSDIYGRNPSDFFCTISVVELRK</sequence>
<comment type="caution">
    <text evidence="3">The sequence shown here is derived from an EMBL/GenBank/DDBJ whole genome shotgun (WGS) entry which is preliminary data.</text>
</comment>
<feature type="domain" description="Fibronectin type-III" evidence="2">
    <location>
        <begin position="1006"/>
        <end position="1105"/>
    </location>
</feature>
<dbReference type="PANTHER" id="PTHR36251">
    <property type="entry name" value="FELS-1 PROPHAGE HOST SPECIFICITY PROTEIN-RELATED"/>
    <property type="match status" value="1"/>
</dbReference>
<dbReference type="OrthoDB" id="7349961at2"/>
<dbReference type="Pfam" id="PF24801">
    <property type="entry name" value="FNIII-A_GpJ"/>
    <property type="match status" value="1"/>
</dbReference>
<dbReference type="InterPro" id="IPR032876">
    <property type="entry name" value="J_dom"/>
</dbReference>
<feature type="compositionally biased region" description="Gly residues" evidence="1">
    <location>
        <begin position="370"/>
        <end position="385"/>
    </location>
</feature>
<dbReference type="InterPro" id="IPR003961">
    <property type="entry name" value="FN3_dom"/>
</dbReference>
<reference evidence="3 4" key="1">
    <citation type="submission" date="2018-12" db="EMBL/GenBank/DDBJ databases">
        <authorList>
            <person name="Yang Y."/>
        </authorList>
    </citation>
    <scope>NUCLEOTIDE SEQUENCE [LARGE SCALE GENOMIC DNA]</scope>
    <source>
        <strain evidence="3 4">GSF71</strain>
    </source>
</reference>
<dbReference type="InterPro" id="IPR013783">
    <property type="entry name" value="Ig-like_fold"/>
</dbReference>
<evidence type="ECO:0000313" key="4">
    <source>
        <dbReference type="Proteomes" id="UP000280346"/>
    </source>
</evidence>
<organism evidence="3 4">
    <name type="scientific">Azospirillum doebereinerae</name>
    <dbReference type="NCBI Taxonomy" id="92933"/>
    <lineage>
        <taxon>Bacteria</taxon>
        <taxon>Pseudomonadati</taxon>
        <taxon>Pseudomonadota</taxon>
        <taxon>Alphaproteobacteria</taxon>
        <taxon>Rhodospirillales</taxon>
        <taxon>Azospirillaceae</taxon>
        <taxon>Azospirillum</taxon>
    </lineage>
</organism>
<proteinExistence type="predicted"/>
<feature type="region of interest" description="Disordered" evidence="1">
    <location>
        <begin position="340"/>
        <end position="391"/>
    </location>
</feature>
<dbReference type="EMBL" id="RZIJ01000027">
    <property type="protein sequence ID" value="RUQ65103.1"/>
    <property type="molecule type" value="Genomic_DNA"/>
</dbReference>
<gene>
    <name evidence="3" type="ORF">EJ913_25490</name>
</gene>
<dbReference type="Pfam" id="PF13550">
    <property type="entry name" value="Phage-tail_3"/>
    <property type="match status" value="1"/>
</dbReference>
<dbReference type="RefSeq" id="WP_127003233.1">
    <property type="nucleotide sequence ID" value="NZ_JBNPXW010000005.1"/>
</dbReference>
<name>A0A3S0WIX9_9PROT</name>
<dbReference type="PANTHER" id="PTHR36251:SF2">
    <property type="entry name" value="GIFSY-2 PROPHAGE HOST SPECIFICITY PROTEIN J, PHAGE LAMBDA"/>
    <property type="match status" value="1"/>
</dbReference>
<accession>A0A3S0WIX9</accession>
<dbReference type="InterPro" id="IPR053171">
    <property type="entry name" value="Viral_Tip_Attach_Protein"/>
</dbReference>
<protein>
    <submittedName>
        <fullName evidence="3">Host specificity protein J</fullName>
    </submittedName>
</protein>
<dbReference type="PROSITE" id="PS50853">
    <property type="entry name" value="FN3"/>
    <property type="match status" value="1"/>
</dbReference>